<dbReference type="InterPro" id="IPR037257">
    <property type="entry name" value="T2SS_E_N_sf"/>
</dbReference>
<dbReference type="PANTHER" id="PTHR32309:SF13">
    <property type="entry name" value="FERRIC ENTEROBACTIN TRANSPORT PROTEIN FEPE"/>
    <property type="match status" value="1"/>
</dbReference>
<evidence type="ECO:0000313" key="4">
    <source>
        <dbReference type="Proteomes" id="UP000619761"/>
    </source>
</evidence>
<name>A0ABQ3B133_9GAMM</name>
<dbReference type="NCBIfam" id="TIGR01007">
    <property type="entry name" value="eps_fam"/>
    <property type="match status" value="1"/>
</dbReference>
<dbReference type="SUPFAM" id="SSF52540">
    <property type="entry name" value="P-loop containing nucleoside triphosphate hydrolases"/>
    <property type="match status" value="1"/>
</dbReference>
<protein>
    <recommendedName>
        <fullName evidence="5">Chain-length determining protein</fullName>
    </recommendedName>
</protein>
<dbReference type="CDD" id="cd05387">
    <property type="entry name" value="BY-kinase"/>
    <property type="match status" value="1"/>
</dbReference>
<gene>
    <name evidence="3" type="ORF">GCM10011613_19710</name>
</gene>
<dbReference type="RefSeq" id="WP_189417951.1">
    <property type="nucleotide sequence ID" value="NZ_BMYZ01000001.1"/>
</dbReference>
<proteinExistence type="predicted"/>
<evidence type="ECO:0000256" key="2">
    <source>
        <dbReference type="ARBA" id="ARBA00022840"/>
    </source>
</evidence>
<accession>A0ABQ3B133</accession>
<organism evidence="3 4">
    <name type="scientific">Cellvibrio zantedeschiae</name>
    <dbReference type="NCBI Taxonomy" id="1237077"/>
    <lineage>
        <taxon>Bacteria</taxon>
        <taxon>Pseudomonadati</taxon>
        <taxon>Pseudomonadota</taxon>
        <taxon>Gammaproteobacteria</taxon>
        <taxon>Cellvibrionales</taxon>
        <taxon>Cellvibrionaceae</taxon>
        <taxon>Cellvibrio</taxon>
    </lineage>
</organism>
<evidence type="ECO:0000313" key="3">
    <source>
        <dbReference type="EMBL" id="GGY74369.1"/>
    </source>
</evidence>
<evidence type="ECO:0000256" key="1">
    <source>
        <dbReference type="ARBA" id="ARBA00022741"/>
    </source>
</evidence>
<reference evidence="4" key="1">
    <citation type="journal article" date="2019" name="Int. J. Syst. Evol. Microbiol.">
        <title>The Global Catalogue of Microorganisms (GCM) 10K type strain sequencing project: providing services to taxonomists for standard genome sequencing and annotation.</title>
        <authorList>
            <consortium name="The Broad Institute Genomics Platform"/>
            <consortium name="The Broad Institute Genome Sequencing Center for Infectious Disease"/>
            <person name="Wu L."/>
            <person name="Ma J."/>
        </authorList>
    </citation>
    <scope>NUCLEOTIDE SEQUENCE [LARGE SCALE GENOMIC DNA]</scope>
    <source>
        <strain evidence="4">KCTC 32239</strain>
    </source>
</reference>
<dbReference type="SUPFAM" id="SSF160246">
    <property type="entry name" value="EspE N-terminal domain-like"/>
    <property type="match status" value="1"/>
</dbReference>
<keyword evidence="2" id="KW-0067">ATP-binding</keyword>
<dbReference type="Proteomes" id="UP000619761">
    <property type="component" value="Unassembled WGS sequence"/>
</dbReference>
<dbReference type="Gene3D" id="3.40.50.300">
    <property type="entry name" value="P-loop containing nucleotide triphosphate hydrolases"/>
    <property type="match status" value="1"/>
</dbReference>
<sequence>MNELAQAVPVANARQEATSKELVNKIGRMLESRGKITREEFKSIISVQNEQNLRFGDAALQLGLVEREDIDAILAEQFAYTAPPDRNTTLDSRLVVAFQPDSAEAEALRSLRSELLLRYFNRGEHLSLAIVGAEDAKGIALTAANLAISFAQLGKRTLLVDANLRSPQLHKLFGHNERNPGLTDLIASRTLVEPIAVPDLGSLWVVAAGTQAPNPQELLASQNYAERLQDLSAHFEVIIINTPPLNHIVDAQLISAHSGAALLVVQENVSRVQDLETICNTLHGVGVRLLGAALRQ</sequence>
<dbReference type="InterPro" id="IPR027417">
    <property type="entry name" value="P-loop_NTPase"/>
</dbReference>
<dbReference type="InterPro" id="IPR005702">
    <property type="entry name" value="Wzc-like_C"/>
</dbReference>
<dbReference type="EMBL" id="BMYZ01000001">
    <property type="protein sequence ID" value="GGY74369.1"/>
    <property type="molecule type" value="Genomic_DNA"/>
</dbReference>
<keyword evidence="1" id="KW-0547">Nucleotide-binding</keyword>
<dbReference type="PANTHER" id="PTHR32309">
    <property type="entry name" value="TYROSINE-PROTEIN KINASE"/>
    <property type="match status" value="1"/>
</dbReference>
<evidence type="ECO:0008006" key="5">
    <source>
        <dbReference type="Google" id="ProtNLM"/>
    </source>
</evidence>
<dbReference type="InterPro" id="IPR050445">
    <property type="entry name" value="Bact_polysacc_biosynth/exp"/>
</dbReference>
<keyword evidence="4" id="KW-1185">Reference proteome</keyword>
<comment type="caution">
    <text evidence="3">The sequence shown here is derived from an EMBL/GenBank/DDBJ whole genome shotgun (WGS) entry which is preliminary data.</text>
</comment>